<protein>
    <recommendedName>
        <fullName evidence="4">SET domain-containing protein</fullName>
    </recommendedName>
</protein>
<accession>A0ABD3SF72</accession>
<dbReference type="Gene3D" id="3.90.1410.10">
    <property type="entry name" value="set domain protein methyltransferase, domain 1"/>
    <property type="match status" value="1"/>
</dbReference>
<dbReference type="PANTHER" id="PTHR13271">
    <property type="entry name" value="UNCHARACTERIZED PUTATIVE METHYLTRANSFERASE"/>
    <property type="match status" value="1"/>
</dbReference>
<dbReference type="Proteomes" id="UP001530377">
    <property type="component" value="Unassembled WGS sequence"/>
</dbReference>
<feature type="compositionally biased region" description="Low complexity" evidence="1">
    <location>
        <begin position="47"/>
        <end position="76"/>
    </location>
</feature>
<gene>
    <name evidence="2" type="ORF">ACHAXA_005234</name>
</gene>
<keyword evidence="3" id="KW-1185">Reference proteome</keyword>
<reference evidence="2 3" key="1">
    <citation type="submission" date="2024-10" db="EMBL/GenBank/DDBJ databases">
        <title>Updated reference genomes for cyclostephanoid diatoms.</title>
        <authorList>
            <person name="Roberts W.R."/>
            <person name="Alverson A.J."/>
        </authorList>
    </citation>
    <scope>NUCLEOTIDE SEQUENCE [LARGE SCALE GENOMIC DNA]</scope>
    <source>
        <strain evidence="2 3">AJA228-03</strain>
    </source>
</reference>
<dbReference type="InterPro" id="IPR046341">
    <property type="entry name" value="SET_dom_sf"/>
</dbReference>
<sequence>MKNISSAASSLLVFAAFSSSRPTRRVEGFSSSSTTSSFALPPYRHVSSSSASSSASSSSPFSSSSTSVASSHSSSSIDYPSAIIDVSEDAERNIMAFDLLWSADRGLRRCDGFKLVEEDRESRNVYAITTLDVPRGSTVLFVPEDLILSSNRAMGELRILPDMELAESTITAAGGGSEYRQYYLMLKILYEVQNGKDSPWYQWLNSLPRYFTNAPSMTDYCLLCLPPLMRKLAEEERNNQRRLSDVRHVPFLMDDIKYHPRDLVRWAYQIVYTRSVSVYDEDTGDHDLRIVPMADYFNHGSEYTEIDSHYDEYGNYYATSRYDVPGGSPLRIQYADPRNPSHLLARYGFLDDACPATYCKLLPPTMNSDMLDLGYSHERMLFYRNGEVSDEVWDIFLYNHLTSINANDDVRALMDAHRSGDYATKLALHESHYPATSRALLEHVDTFIEDIDRLIAKAETIGVSDPGSIYVRNEHPRLPLIHRHNLFVRETFQNVRDRYDPSPNAENNWRDATRVTLVMECDESECAIAECMLTYDGEWACEGGLGPNPDGSERMTTRTLIESTT</sequence>
<dbReference type="PANTHER" id="PTHR13271:SF154">
    <property type="entry name" value="GRIP DOMAIN-CONTAINING PROTEIN"/>
    <property type="match status" value="1"/>
</dbReference>
<evidence type="ECO:0000256" key="1">
    <source>
        <dbReference type="SAM" id="MobiDB-lite"/>
    </source>
</evidence>
<feature type="region of interest" description="Disordered" evidence="1">
    <location>
        <begin position="546"/>
        <end position="565"/>
    </location>
</feature>
<evidence type="ECO:0008006" key="4">
    <source>
        <dbReference type="Google" id="ProtNLM"/>
    </source>
</evidence>
<proteinExistence type="predicted"/>
<name>A0ABD3SF72_9STRA</name>
<comment type="caution">
    <text evidence="2">The sequence shown here is derived from an EMBL/GenBank/DDBJ whole genome shotgun (WGS) entry which is preliminary data.</text>
</comment>
<dbReference type="InterPro" id="IPR050600">
    <property type="entry name" value="SETD3_SETD6_MTase"/>
</dbReference>
<dbReference type="EMBL" id="JALLPB020000048">
    <property type="protein sequence ID" value="KAL3823046.1"/>
    <property type="molecule type" value="Genomic_DNA"/>
</dbReference>
<organism evidence="2 3">
    <name type="scientific">Cyclostephanos tholiformis</name>
    <dbReference type="NCBI Taxonomy" id="382380"/>
    <lineage>
        <taxon>Eukaryota</taxon>
        <taxon>Sar</taxon>
        <taxon>Stramenopiles</taxon>
        <taxon>Ochrophyta</taxon>
        <taxon>Bacillariophyta</taxon>
        <taxon>Coscinodiscophyceae</taxon>
        <taxon>Thalassiosirophycidae</taxon>
        <taxon>Stephanodiscales</taxon>
        <taxon>Stephanodiscaceae</taxon>
        <taxon>Cyclostephanos</taxon>
    </lineage>
</organism>
<feature type="region of interest" description="Disordered" evidence="1">
    <location>
        <begin position="19"/>
        <end position="76"/>
    </location>
</feature>
<dbReference type="AlphaFoldDB" id="A0ABD3SF72"/>
<dbReference type="SUPFAM" id="SSF82199">
    <property type="entry name" value="SET domain"/>
    <property type="match status" value="1"/>
</dbReference>
<evidence type="ECO:0000313" key="3">
    <source>
        <dbReference type="Proteomes" id="UP001530377"/>
    </source>
</evidence>
<dbReference type="CDD" id="cd10527">
    <property type="entry name" value="SET_LSMT"/>
    <property type="match status" value="1"/>
</dbReference>
<evidence type="ECO:0000313" key="2">
    <source>
        <dbReference type="EMBL" id="KAL3823046.1"/>
    </source>
</evidence>